<evidence type="ECO:0000256" key="4">
    <source>
        <dbReference type="ARBA" id="ARBA00022617"/>
    </source>
</evidence>
<comment type="similarity">
    <text evidence="3">Belongs to the cytochrome P450 family.</text>
</comment>
<organism evidence="9 10">
    <name type="scientific">Panaeolus cyanescens</name>
    <dbReference type="NCBI Taxonomy" id="181874"/>
    <lineage>
        <taxon>Eukaryota</taxon>
        <taxon>Fungi</taxon>
        <taxon>Dikarya</taxon>
        <taxon>Basidiomycota</taxon>
        <taxon>Agaricomycotina</taxon>
        <taxon>Agaricomycetes</taxon>
        <taxon>Agaricomycetidae</taxon>
        <taxon>Agaricales</taxon>
        <taxon>Agaricineae</taxon>
        <taxon>Galeropsidaceae</taxon>
        <taxon>Panaeolus</taxon>
    </lineage>
</organism>
<evidence type="ECO:0000256" key="3">
    <source>
        <dbReference type="ARBA" id="ARBA00010617"/>
    </source>
</evidence>
<dbReference type="GO" id="GO:0016705">
    <property type="term" value="F:oxidoreductase activity, acting on paired donors, with incorporation or reduction of molecular oxygen"/>
    <property type="evidence" value="ECO:0007669"/>
    <property type="project" value="InterPro"/>
</dbReference>
<dbReference type="Proteomes" id="UP000284842">
    <property type="component" value="Unassembled WGS sequence"/>
</dbReference>
<dbReference type="PANTHER" id="PTHR46300">
    <property type="entry name" value="P450, PUTATIVE (EUROFUNG)-RELATED-RELATED"/>
    <property type="match status" value="1"/>
</dbReference>
<dbReference type="Gene3D" id="1.10.630.10">
    <property type="entry name" value="Cytochrome P450"/>
    <property type="match status" value="3"/>
</dbReference>
<dbReference type="GO" id="GO:0020037">
    <property type="term" value="F:heme binding"/>
    <property type="evidence" value="ECO:0007669"/>
    <property type="project" value="InterPro"/>
</dbReference>
<keyword evidence="7" id="KW-0408">Iron</keyword>
<protein>
    <recommendedName>
        <fullName evidence="11">Cytochrome P450</fullName>
    </recommendedName>
</protein>
<comment type="cofactor">
    <cofactor evidence="1">
        <name>heme</name>
        <dbReference type="ChEBI" id="CHEBI:30413"/>
    </cofactor>
</comment>
<comment type="caution">
    <text evidence="9">The sequence shown here is derived from an EMBL/GenBank/DDBJ whole genome shotgun (WGS) entry which is preliminary data.</text>
</comment>
<evidence type="ECO:0000256" key="5">
    <source>
        <dbReference type="ARBA" id="ARBA00022723"/>
    </source>
</evidence>
<dbReference type="InterPro" id="IPR050364">
    <property type="entry name" value="Cytochrome_P450_fung"/>
</dbReference>
<dbReference type="EMBL" id="NHTK01005869">
    <property type="protein sequence ID" value="PPQ72452.1"/>
    <property type="molecule type" value="Genomic_DNA"/>
</dbReference>
<dbReference type="PRINTS" id="PR00385">
    <property type="entry name" value="P450"/>
</dbReference>
<evidence type="ECO:0000256" key="6">
    <source>
        <dbReference type="ARBA" id="ARBA00023002"/>
    </source>
</evidence>
<gene>
    <name evidence="9" type="ORF">CVT24_003118</name>
</gene>
<keyword evidence="4" id="KW-0349">Heme</keyword>
<dbReference type="GO" id="GO:0005506">
    <property type="term" value="F:iron ion binding"/>
    <property type="evidence" value="ECO:0007669"/>
    <property type="project" value="InterPro"/>
</dbReference>
<dbReference type="InterPro" id="IPR002401">
    <property type="entry name" value="Cyt_P450_E_grp-I"/>
</dbReference>
<evidence type="ECO:0000256" key="7">
    <source>
        <dbReference type="ARBA" id="ARBA00023004"/>
    </source>
</evidence>
<accession>A0A409W1R5</accession>
<evidence type="ECO:0008006" key="11">
    <source>
        <dbReference type="Google" id="ProtNLM"/>
    </source>
</evidence>
<dbReference type="PANTHER" id="PTHR46300:SF7">
    <property type="entry name" value="P450, PUTATIVE (EUROFUNG)-RELATED"/>
    <property type="match status" value="1"/>
</dbReference>
<dbReference type="SUPFAM" id="SSF48264">
    <property type="entry name" value="Cytochrome P450"/>
    <property type="match status" value="3"/>
</dbReference>
<evidence type="ECO:0000313" key="10">
    <source>
        <dbReference type="Proteomes" id="UP000284842"/>
    </source>
</evidence>
<keyword evidence="6" id="KW-0560">Oxidoreductase</keyword>
<dbReference type="GO" id="GO:0004497">
    <property type="term" value="F:monooxygenase activity"/>
    <property type="evidence" value="ECO:0007669"/>
    <property type="project" value="UniProtKB-KW"/>
</dbReference>
<comment type="pathway">
    <text evidence="2">Secondary metabolite biosynthesis.</text>
</comment>
<dbReference type="STRING" id="181874.A0A409W1R5"/>
<keyword evidence="8" id="KW-0503">Monooxygenase</keyword>
<dbReference type="InterPro" id="IPR036396">
    <property type="entry name" value="Cyt_P450_sf"/>
</dbReference>
<evidence type="ECO:0000313" key="9">
    <source>
        <dbReference type="EMBL" id="PPQ72452.1"/>
    </source>
</evidence>
<dbReference type="InterPro" id="IPR001128">
    <property type="entry name" value="Cyt_P450"/>
</dbReference>
<keyword evidence="5" id="KW-0479">Metal-binding</keyword>
<evidence type="ECO:0000256" key="2">
    <source>
        <dbReference type="ARBA" id="ARBA00005179"/>
    </source>
</evidence>
<keyword evidence="10" id="KW-1185">Reference proteome</keyword>
<reference evidence="9 10" key="1">
    <citation type="journal article" date="2018" name="Evol. Lett.">
        <title>Horizontal gene cluster transfer increased hallucinogenic mushroom diversity.</title>
        <authorList>
            <person name="Reynolds H.T."/>
            <person name="Vijayakumar V."/>
            <person name="Gluck-Thaler E."/>
            <person name="Korotkin H.B."/>
            <person name="Matheny P.B."/>
            <person name="Slot J.C."/>
        </authorList>
    </citation>
    <scope>NUCLEOTIDE SEQUENCE [LARGE SCALE GENOMIC DNA]</scope>
    <source>
        <strain evidence="9 10">2629</strain>
    </source>
</reference>
<name>A0A409W1R5_9AGAR</name>
<sequence>MIDNVSLLEYAPTTLLLVGGVALLARYINGGRKYGPLPPGPKPYPIIGNALDIPFKRPGQAYLELSKKLGSDIVHLYALGNRIIVLNSREALDELLEKRAAIYSDRPDFPTIDMLGWDYNVAALRYGDPWRQRRRICQQNFKAQTAHRYHPIQIRKVHDMLVGLVDTPERFEDHNKMLSISIPLTTMYGYEVKSLDDPVIVAADRGIELGIKVFSPGGSLVNLFPPLKHVPWTWTQRMAKEVRHHSSEMKRIPMEALSKDMENGTAIPSLMADFLEKKQTVGATAAEEKVLLDIANTVYAGIIPPNNLKLVITHTNRLHYSTKTLIYQLMMHPEIQVKAQAEIDRVLGSPARLPTFEDRPSLPYIEAMYREVLRWCPPLPIGAPHCNIEDDWYNGYFIPKGTAVFANIWAINRDEKHYGPDAYEFNPDRFLDANGNLNDNDRILAYGFGRRVCVGKHVASSTVRPFTLPGRYLYIKLQQMWLIIASVVACFTLRKPKDEHGNEIEINHEFDEDGILSRRKHGPLPPGPKPYPIIGNALDIPFKSPGQAYLELSQKIGSSIIYLSALGNRILVLNSREDIDELLERRAAIYSDRPDFPTIDMIGWDYNIATLRYGDPWRYRRRICQQNFKSQTAHKYHPIQIRKVYDMLVGLLDTPERFDDHNKMLSISIPLTTMYGYEVRTLDDPVITAADRSVELGAKLISPGGSLVNLFPPLKYVPWTWTQRIAKEAKHFSNEMRRIPVENLKKEMKLGTAIPSLIGKFLEHKQTIGATAEEENAMLDIANTVYAAAADTTISATRTLFYQLMMHPEIQVKAQVELDHILGSPARLPTFEDRPSLPYIEAIYREVLRWCPPLTIGSPHCTTEDDWYKGYFIPKGTTVFANIWGVNRDEKRYGADAYEFNPDRFFDENGNLNDDNRILAYGFGRRVCVGKHIASGTMWLTIASVLACFNLKKPKDKDDNEIEINHEFDEDGLLAVPVPPPQTPSTMSKSTLWPASTISILLGIGGLSLLARYSLQKKDRHLPPGPKPRFIIGNALDIPYKQPGQKYLEYSKELGSKLFIRFLMITITQYALVLNSREDVEELFERRAAIYSDRPEFATVDLLGWDYNVAILRYGDLWRRCRRICQQLFKVQTAHQFHPVQVRKVHDMLVGLLDDPDRASISISLTTMYGYEVKSLDDPVIVAADQSIELGMKVFSPGGSLVNLFPPFKYVPWTWTQRMAKQVRYLTNEMKRIPMEALAHDMARGEAIPSMMGDFLEKKQTSGVPVAPEEEKLMLNIANTVYAGASDTTISATKTLFYQLVMHPEVQAKAQAEIDRVLGSPARLPMLEDRPSLPYIEAIYREVLRWCPPLPNGVAHCNTQDDWYKGYLIPKGES</sequence>
<evidence type="ECO:0000256" key="1">
    <source>
        <dbReference type="ARBA" id="ARBA00001971"/>
    </source>
</evidence>
<dbReference type="Pfam" id="PF00067">
    <property type="entry name" value="p450"/>
    <property type="match status" value="3"/>
</dbReference>
<dbReference type="OrthoDB" id="2919035at2759"/>
<dbReference type="InParanoid" id="A0A409W1R5"/>
<proteinExistence type="inferred from homology"/>
<evidence type="ECO:0000256" key="8">
    <source>
        <dbReference type="ARBA" id="ARBA00023033"/>
    </source>
</evidence>
<dbReference type="CDD" id="cd11065">
    <property type="entry name" value="CYP64-like"/>
    <property type="match status" value="2"/>
</dbReference>
<dbReference type="PRINTS" id="PR00463">
    <property type="entry name" value="EP450I"/>
</dbReference>